<feature type="transmembrane region" description="Helical" evidence="1">
    <location>
        <begin position="217"/>
        <end position="236"/>
    </location>
</feature>
<reference evidence="2 3" key="1">
    <citation type="submission" date="2018-08" db="EMBL/GenBank/DDBJ databases">
        <title>Murine metabolic-syndrome-specific gut microbial biobank.</title>
        <authorList>
            <person name="Liu C."/>
        </authorList>
    </citation>
    <scope>NUCLEOTIDE SEQUENCE [LARGE SCALE GENOMIC DNA]</scope>
    <source>
        <strain evidence="2 3">28</strain>
    </source>
</reference>
<protein>
    <submittedName>
        <fullName evidence="2">Uncharacterized protein</fullName>
    </submittedName>
</protein>
<keyword evidence="1" id="KW-0472">Membrane</keyword>
<accession>A0A845QPR8</accession>
<evidence type="ECO:0000313" key="2">
    <source>
        <dbReference type="EMBL" id="NBH62703.1"/>
    </source>
</evidence>
<dbReference type="Proteomes" id="UP000446866">
    <property type="component" value="Unassembled WGS sequence"/>
</dbReference>
<evidence type="ECO:0000313" key="3">
    <source>
        <dbReference type="Proteomes" id="UP000446866"/>
    </source>
</evidence>
<dbReference type="AlphaFoldDB" id="A0A845QPR8"/>
<keyword evidence="1" id="KW-0812">Transmembrane</keyword>
<evidence type="ECO:0000256" key="1">
    <source>
        <dbReference type="SAM" id="Phobius"/>
    </source>
</evidence>
<gene>
    <name evidence="2" type="ORF">D0435_13695</name>
</gene>
<keyword evidence="3" id="KW-1185">Reference proteome</keyword>
<comment type="caution">
    <text evidence="2">The sequence shown here is derived from an EMBL/GenBank/DDBJ whole genome shotgun (WGS) entry which is preliminary data.</text>
</comment>
<name>A0A845QPR8_9FIRM</name>
<keyword evidence="1" id="KW-1133">Transmembrane helix</keyword>
<sequence length="291" mass="33791">MAIVQGKDSREVPILVKGTERTFVDAFESEAIQSLNSQGKRVIHIERTKRAAGITEFSQYHVIINFLWEADTEDPKYKAFLAKEKWKEDSAKAAELAEKAKKEQEEAAYRKMRTTSFWQEHSLEKEKLEEERDWIMAKSRWGRLAQKRIDIIDKILTREREGTEFSKYEEIQMQSRELFALRLEKPKVYTQCITEIPELREIDNVAGLEMKKTNIDGVFYCALVGAGAFLFFGSIIPGIVRVVSYLIVCLCAFLVVGSVALERDNWKKAGKLKELEKALKKFEKRKDEFFE</sequence>
<dbReference type="EMBL" id="QXWK01000031">
    <property type="protein sequence ID" value="NBH62703.1"/>
    <property type="molecule type" value="Genomic_DNA"/>
</dbReference>
<feature type="transmembrane region" description="Helical" evidence="1">
    <location>
        <begin position="242"/>
        <end position="261"/>
    </location>
</feature>
<organism evidence="2 3">
    <name type="scientific">Anaerotruncus colihominis</name>
    <dbReference type="NCBI Taxonomy" id="169435"/>
    <lineage>
        <taxon>Bacteria</taxon>
        <taxon>Bacillati</taxon>
        <taxon>Bacillota</taxon>
        <taxon>Clostridia</taxon>
        <taxon>Eubacteriales</taxon>
        <taxon>Oscillospiraceae</taxon>
        <taxon>Anaerotruncus</taxon>
    </lineage>
</organism>
<proteinExistence type="predicted"/>
<dbReference type="RefSeq" id="WP_160202989.1">
    <property type="nucleotide sequence ID" value="NZ_QXWK01000031.1"/>
</dbReference>